<accession>A0A151WUE5</accession>
<keyword evidence="3" id="KW-1185">Reference proteome</keyword>
<dbReference type="AlphaFoldDB" id="A0A151WUE5"/>
<sequence>MTLIDYVLFRAHSESRGISLQYVQSSVVQLPNIKKIKHLTDDVKRRTFSSIQMWKDKMRKSCTGTVPKNMMANTNLNNKTLSLVGINKINSRTNLQKNSITGSMNLQPKISQNHAKNLNEGIQQVQNVDSLKNALQQISNEIEIFLQNKLPLTAQNDTNKRNFISENDDNNNLLGATPLYSSNSVTPSDGSFFLPLTPTKVHYEKCVMTRKLAIKKENEFDVICETPYERDYLEDISETEHKRDDNAPRLSSHFLRENVNAEQRRIVVGYIIRLGVHCYYSSHVIYQTVKLFNVAIDRIHVKTNDIQLMGLACLWIILKQDAPSDKIPSATVILELAKDLYSNQEKHLLKYEKKILCAVKFNTRFADPFSLLSYYILNVNQDSQCNIIKPSDIACIYFCGSYMDLRQRIIYGFEEIRRDPTVFQRVRNSFDRRIRVCIRAEGGHFEHLI</sequence>
<dbReference type="InterPro" id="IPR006671">
    <property type="entry name" value="Cyclin_N"/>
</dbReference>
<dbReference type="Proteomes" id="UP000075809">
    <property type="component" value="Unassembled WGS sequence"/>
</dbReference>
<dbReference type="Pfam" id="PF00134">
    <property type="entry name" value="Cyclin_N"/>
    <property type="match status" value="1"/>
</dbReference>
<reference evidence="2 3" key="1">
    <citation type="submission" date="2015-09" db="EMBL/GenBank/DDBJ databases">
        <title>Trachymyrmex zeteki WGS genome.</title>
        <authorList>
            <person name="Nygaard S."/>
            <person name="Hu H."/>
            <person name="Boomsma J."/>
            <person name="Zhang G."/>
        </authorList>
    </citation>
    <scope>NUCLEOTIDE SEQUENCE [LARGE SCALE GENOMIC DNA]</scope>
    <source>
        <strain evidence="2">Tzet28-1</strain>
        <tissue evidence="2">Whole body</tissue>
    </source>
</reference>
<evidence type="ECO:0000259" key="1">
    <source>
        <dbReference type="Pfam" id="PF00134"/>
    </source>
</evidence>
<protein>
    <recommendedName>
        <fullName evidence="1">Cyclin N-terminal domain-containing protein</fullName>
    </recommendedName>
</protein>
<feature type="domain" description="Cyclin N-terminal" evidence="1">
    <location>
        <begin position="251"/>
        <end position="363"/>
    </location>
</feature>
<dbReference type="EMBL" id="KQ982736">
    <property type="protein sequence ID" value="KYQ51458.1"/>
    <property type="molecule type" value="Genomic_DNA"/>
</dbReference>
<dbReference type="STRING" id="64791.A0A151WUE5"/>
<evidence type="ECO:0000313" key="2">
    <source>
        <dbReference type="EMBL" id="KYQ51458.1"/>
    </source>
</evidence>
<name>A0A151WUE5_9HYME</name>
<dbReference type="SUPFAM" id="SSF47954">
    <property type="entry name" value="Cyclin-like"/>
    <property type="match status" value="1"/>
</dbReference>
<dbReference type="Gene3D" id="1.10.472.10">
    <property type="entry name" value="Cyclin-like"/>
    <property type="match status" value="1"/>
</dbReference>
<organism evidence="2 3">
    <name type="scientific">Mycetomoellerius zeteki</name>
    <dbReference type="NCBI Taxonomy" id="64791"/>
    <lineage>
        <taxon>Eukaryota</taxon>
        <taxon>Metazoa</taxon>
        <taxon>Ecdysozoa</taxon>
        <taxon>Arthropoda</taxon>
        <taxon>Hexapoda</taxon>
        <taxon>Insecta</taxon>
        <taxon>Pterygota</taxon>
        <taxon>Neoptera</taxon>
        <taxon>Endopterygota</taxon>
        <taxon>Hymenoptera</taxon>
        <taxon>Apocrita</taxon>
        <taxon>Aculeata</taxon>
        <taxon>Formicoidea</taxon>
        <taxon>Formicidae</taxon>
        <taxon>Myrmicinae</taxon>
        <taxon>Mycetomoellerius</taxon>
    </lineage>
</organism>
<dbReference type="InterPro" id="IPR036915">
    <property type="entry name" value="Cyclin-like_sf"/>
</dbReference>
<proteinExistence type="predicted"/>
<evidence type="ECO:0000313" key="3">
    <source>
        <dbReference type="Proteomes" id="UP000075809"/>
    </source>
</evidence>
<gene>
    <name evidence="2" type="ORF">ALC60_09456</name>
</gene>